<evidence type="ECO:0000256" key="6">
    <source>
        <dbReference type="ARBA" id="ARBA00023270"/>
    </source>
</evidence>
<name>A0ABD5SIN1_9EURY</name>
<evidence type="ECO:0000256" key="4">
    <source>
        <dbReference type="ARBA" id="ARBA00022898"/>
    </source>
</evidence>
<dbReference type="GO" id="GO:0036381">
    <property type="term" value="F:pyridoxal 5'-phosphate synthase (glutamine hydrolysing) activity"/>
    <property type="evidence" value="ECO:0007669"/>
    <property type="project" value="UniProtKB-EC"/>
</dbReference>
<comment type="caution">
    <text evidence="10">The sequence shown here is derived from an EMBL/GenBank/DDBJ whole genome shotgun (WGS) entry which is preliminary data.</text>
</comment>
<dbReference type="InterPro" id="IPR033755">
    <property type="entry name" value="PdxS/SNZ_N"/>
</dbReference>
<dbReference type="AlphaFoldDB" id="A0ABD5SIN1"/>
<comment type="similarity">
    <text evidence="2 8">Belongs to the PdxS/SNZ family.</text>
</comment>
<evidence type="ECO:0000313" key="11">
    <source>
        <dbReference type="Proteomes" id="UP001596383"/>
    </source>
</evidence>
<comment type="pathway">
    <text evidence="1">Cofactor biosynthesis; pyridoxal 5'-phosphate biosynthesis.</text>
</comment>
<organism evidence="10 11">
    <name type="scientific">Natrinema soli</name>
    <dbReference type="NCBI Taxonomy" id="1930624"/>
    <lineage>
        <taxon>Archaea</taxon>
        <taxon>Methanobacteriati</taxon>
        <taxon>Methanobacteriota</taxon>
        <taxon>Stenosarchaea group</taxon>
        <taxon>Halobacteria</taxon>
        <taxon>Halobacteriales</taxon>
        <taxon>Natrialbaceae</taxon>
        <taxon>Natrinema</taxon>
    </lineage>
</organism>
<dbReference type="Pfam" id="PF01680">
    <property type="entry name" value="SOR_SNZ"/>
    <property type="match status" value="1"/>
</dbReference>
<sequence length="130" mass="13872">MDERRSDLTEFERGTELVKRGFARMQKGVVVMDVVNREQARIAEDASAVAVMALEAVLADIHRGCDGIFVGSGVFSAEVPASMGDAIVQATNNWDAPDQLAEISKDSGNGMRGDANVSLPGEEKLQGYGV</sequence>
<evidence type="ECO:0000259" key="9">
    <source>
        <dbReference type="Pfam" id="PF01680"/>
    </source>
</evidence>
<dbReference type="SUPFAM" id="SSF51366">
    <property type="entry name" value="Ribulose-phoshate binding barrel"/>
    <property type="match status" value="1"/>
</dbReference>
<accession>A0ABD5SIN1</accession>
<keyword evidence="11" id="KW-1185">Reference proteome</keyword>
<keyword evidence="6" id="KW-0704">Schiff base</keyword>
<dbReference type="InterPro" id="IPR013785">
    <property type="entry name" value="Aldolase_TIM"/>
</dbReference>
<evidence type="ECO:0000256" key="7">
    <source>
        <dbReference type="ARBA" id="ARBA00047992"/>
    </source>
</evidence>
<evidence type="ECO:0000256" key="3">
    <source>
        <dbReference type="ARBA" id="ARBA00012084"/>
    </source>
</evidence>
<dbReference type="EC" id="4.3.3.6" evidence="3"/>
<dbReference type="InterPro" id="IPR011060">
    <property type="entry name" value="RibuloseP-bd_barrel"/>
</dbReference>
<evidence type="ECO:0000256" key="1">
    <source>
        <dbReference type="ARBA" id="ARBA00004737"/>
    </source>
</evidence>
<proteinExistence type="inferred from homology"/>
<dbReference type="PANTHER" id="PTHR31829">
    <property type="entry name" value="PYRIDOXAL 5'-PHOSPHATE SYNTHASE SUBUNIT SNZ1-RELATED"/>
    <property type="match status" value="1"/>
</dbReference>
<gene>
    <name evidence="10" type="ORF">ACFQE6_09085</name>
</gene>
<evidence type="ECO:0000256" key="5">
    <source>
        <dbReference type="ARBA" id="ARBA00023239"/>
    </source>
</evidence>
<dbReference type="InterPro" id="IPR001852">
    <property type="entry name" value="PdxS/SNZ"/>
</dbReference>
<dbReference type="PANTHER" id="PTHR31829:SF0">
    <property type="entry name" value="PYRIDOXAL 5'-PHOSPHATE SYNTHASE SUBUNIT SNZ1-RELATED"/>
    <property type="match status" value="1"/>
</dbReference>
<keyword evidence="4" id="KW-0663">Pyridoxal phosphate</keyword>
<comment type="catalytic activity">
    <reaction evidence="7">
        <text>aldehydo-D-ribose 5-phosphate + D-glyceraldehyde 3-phosphate + L-glutamine = pyridoxal 5'-phosphate + L-glutamate + phosphate + 3 H2O + H(+)</text>
        <dbReference type="Rhea" id="RHEA:31507"/>
        <dbReference type="ChEBI" id="CHEBI:15377"/>
        <dbReference type="ChEBI" id="CHEBI:15378"/>
        <dbReference type="ChEBI" id="CHEBI:29985"/>
        <dbReference type="ChEBI" id="CHEBI:43474"/>
        <dbReference type="ChEBI" id="CHEBI:58273"/>
        <dbReference type="ChEBI" id="CHEBI:58359"/>
        <dbReference type="ChEBI" id="CHEBI:59776"/>
        <dbReference type="ChEBI" id="CHEBI:597326"/>
        <dbReference type="EC" id="4.3.3.6"/>
    </reaction>
</comment>
<dbReference type="EMBL" id="JBHSWV010000132">
    <property type="protein sequence ID" value="MFC6765150.1"/>
    <property type="molecule type" value="Genomic_DNA"/>
</dbReference>
<dbReference type="Proteomes" id="UP001596383">
    <property type="component" value="Unassembled WGS sequence"/>
</dbReference>
<feature type="domain" description="PdxS/SNZ N-terminal" evidence="9">
    <location>
        <begin position="17"/>
        <end position="63"/>
    </location>
</feature>
<evidence type="ECO:0000313" key="10">
    <source>
        <dbReference type="EMBL" id="MFC6765150.1"/>
    </source>
</evidence>
<reference evidence="10 11" key="1">
    <citation type="journal article" date="2019" name="Int. J. Syst. Evol. Microbiol.">
        <title>The Global Catalogue of Microorganisms (GCM) 10K type strain sequencing project: providing services to taxonomists for standard genome sequencing and annotation.</title>
        <authorList>
            <consortium name="The Broad Institute Genomics Platform"/>
            <consortium name="The Broad Institute Genome Sequencing Center for Infectious Disease"/>
            <person name="Wu L."/>
            <person name="Ma J."/>
        </authorList>
    </citation>
    <scope>NUCLEOTIDE SEQUENCE [LARGE SCALE GENOMIC DNA]</scope>
    <source>
        <strain evidence="10 11">LMG 29247</strain>
    </source>
</reference>
<protein>
    <recommendedName>
        <fullName evidence="3">pyridoxal 5'-phosphate synthase (glutamine hydrolyzing)</fullName>
        <ecNumber evidence="3">4.3.3.6</ecNumber>
    </recommendedName>
</protein>
<evidence type="ECO:0000256" key="2">
    <source>
        <dbReference type="ARBA" id="ARBA00007281"/>
    </source>
</evidence>
<evidence type="ECO:0000256" key="8">
    <source>
        <dbReference type="PROSITE-ProRule" id="PRU00481"/>
    </source>
</evidence>
<dbReference type="Gene3D" id="3.20.20.70">
    <property type="entry name" value="Aldolase class I"/>
    <property type="match status" value="2"/>
</dbReference>
<keyword evidence="5" id="KW-0456">Lyase</keyword>
<dbReference type="PROSITE" id="PS51129">
    <property type="entry name" value="PDXS_SNZ_2"/>
    <property type="match status" value="2"/>
</dbReference>
<dbReference type="RefSeq" id="WP_273738282.1">
    <property type="nucleotide sequence ID" value="NZ_JBHSWV010000132.1"/>
</dbReference>